<keyword evidence="2" id="KW-1185">Reference proteome</keyword>
<protein>
    <submittedName>
        <fullName evidence="1">Uncharacterized protein</fullName>
    </submittedName>
</protein>
<organism evidence="1 2">
    <name type="scientific">Elysia crispata</name>
    <name type="common">lettuce slug</name>
    <dbReference type="NCBI Taxonomy" id="231223"/>
    <lineage>
        <taxon>Eukaryota</taxon>
        <taxon>Metazoa</taxon>
        <taxon>Spiralia</taxon>
        <taxon>Lophotrochozoa</taxon>
        <taxon>Mollusca</taxon>
        <taxon>Gastropoda</taxon>
        <taxon>Heterobranchia</taxon>
        <taxon>Euthyneura</taxon>
        <taxon>Panpulmonata</taxon>
        <taxon>Sacoglossa</taxon>
        <taxon>Placobranchoidea</taxon>
        <taxon>Plakobranchidae</taxon>
        <taxon>Elysia</taxon>
    </lineage>
</organism>
<dbReference type="Proteomes" id="UP001283361">
    <property type="component" value="Unassembled WGS sequence"/>
</dbReference>
<dbReference type="EMBL" id="JAWDGP010006169">
    <property type="protein sequence ID" value="KAK3746073.1"/>
    <property type="molecule type" value="Genomic_DNA"/>
</dbReference>
<name>A0AAE0YHU6_9GAST</name>
<comment type="caution">
    <text evidence="1">The sequence shown here is derived from an EMBL/GenBank/DDBJ whole genome shotgun (WGS) entry which is preliminary data.</text>
</comment>
<dbReference type="AlphaFoldDB" id="A0AAE0YHU6"/>
<proteinExistence type="predicted"/>
<accession>A0AAE0YHU6</accession>
<evidence type="ECO:0000313" key="2">
    <source>
        <dbReference type="Proteomes" id="UP001283361"/>
    </source>
</evidence>
<reference evidence="1" key="1">
    <citation type="journal article" date="2023" name="G3 (Bethesda)">
        <title>A reference genome for the long-term kleptoplast-retaining sea slug Elysia crispata morphotype clarki.</title>
        <authorList>
            <person name="Eastman K.E."/>
            <person name="Pendleton A.L."/>
            <person name="Shaikh M.A."/>
            <person name="Suttiyut T."/>
            <person name="Ogas R."/>
            <person name="Tomko P."/>
            <person name="Gavelis G."/>
            <person name="Widhalm J.R."/>
            <person name="Wisecaver J.H."/>
        </authorList>
    </citation>
    <scope>NUCLEOTIDE SEQUENCE</scope>
    <source>
        <strain evidence="1">ECLA1</strain>
    </source>
</reference>
<evidence type="ECO:0000313" key="1">
    <source>
        <dbReference type="EMBL" id="KAK3746073.1"/>
    </source>
</evidence>
<gene>
    <name evidence="1" type="ORF">RRG08_065238</name>
</gene>
<sequence length="114" mass="12833">MQNTIVNVSEPVKKPLCHCRQSPSCSHVGPPEGRVESDAFQGSATLCDLHFVEVLTKSWEDATHRWLIKDRGLQDSMRRSLNFEDIAFGRGENPEKDVVTALHTAQIFNKAQRS</sequence>